<evidence type="ECO:0000313" key="2">
    <source>
        <dbReference type="Proteomes" id="UP000694257"/>
    </source>
</evidence>
<sequence length="194" mass="20755">MPHPPACDGEAVITVVELLAMTGGVVLPSELDRVRQLIPRSSLRDALGDVVSAAIDSFRRELAASIPAFHPPPRLGGCFTACRLAEVAQATINDAFSALGGLSTLRIVRVTHCDIAIACIEDPTTGRFYELDGDLQSWLHGDEQSPGDPEFWIGEAIDDFTRVDLHPTGPHTYLLMPNSVPTDAVLADLATASE</sequence>
<dbReference type="Proteomes" id="UP000694257">
    <property type="component" value="Chromosome"/>
</dbReference>
<accession>A0ABX8RYN2</accession>
<organism evidence="1 2">
    <name type="scientific">Nocardia iowensis</name>
    <dbReference type="NCBI Taxonomy" id="204891"/>
    <lineage>
        <taxon>Bacteria</taxon>
        <taxon>Bacillati</taxon>
        <taxon>Actinomycetota</taxon>
        <taxon>Actinomycetes</taxon>
        <taxon>Mycobacteriales</taxon>
        <taxon>Nocardiaceae</taxon>
        <taxon>Nocardia</taxon>
    </lineage>
</organism>
<dbReference type="EMBL" id="CP078145">
    <property type="protein sequence ID" value="QXN94773.1"/>
    <property type="molecule type" value="Genomic_DNA"/>
</dbReference>
<gene>
    <name evidence="1" type="ORF">KV110_18015</name>
</gene>
<keyword evidence="2" id="KW-1185">Reference proteome</keyword>
<name>A0ABX8RYN2_NOCIO</name>
<protein>
    <submittedName>
        <fullName evidence="1">Uncharacterized protein</fullName>
    </submittedName>
</protein>
<reference evidence="1 2" key="1">
    <citation type="submission" date="2021-07" db="EMBL/GenBank/DDBJ databases">
        <title>Whole Genome Sequence of Nocardia Iowensis.</title>
        <authorList>
            <person name="Lamm A."/>
            <person name="Collins-Fairclough A.M."/>
            <person name="Bunk B."/>
            <person name="Sproer C."/>
        </authorList>
    </citation>
    <scope>NUCLEOTIDE SEQUENCE [LARGE SCALE GENOMIC DNA]</scope>
    <source>
        <strain evidence="1 2">NRRL 5646</strain>
    </source>
</reference>
<proteinExistence type="predicted"/>
<evidence type="ECO:0000313" key="1">
    <source>
        <dbReference type="EMBL" id="QXN94773.1"/>
    </source>
</evidence>
<dbReference type="RefSeq" id="WP_218477431.1">
    <property type="nucleotide sequence ID" value="NZ_BAABJN010000007.1"/>
</dbReference>